<dbReference type="AlphaFoldDB" id="A0A2N0ZBD2"/>
<name>A0A2N0ZBD2_9BACI</name>
<dbReference type="Pfam" id="PF08863">
    <property type="entry name" value="YolD"/>
    <property type="match status" value="1"/>
</dbReference>
<dbReference type="EMBL" id="PISD01000057">
    <property type="protein sequence ID" value="PKG26823.1"/>
    <property type="molecule type" value="Genomic_DNA"/>
</dbReference>
<gene>
    <name evidence="1" type="ORF">CWS20_22015</name>
</gene>
<comment type="caution">
    <text evidence="1">The sequence shown here is derived from an EMBL/GenBank/DDBJ whole genome shotgun (WGS) entry which is preliminary data.</text>
</comment>
<sequence>MKMKDRGLIKWQGFFMPEHKKMLREAEIEDMKLKKPILDEGQLQEINDLFVQSVQDELEIILTLWLDGFIEEIGPLVIYKIDPYQRKLYVRYNKGTQIFRFDSIIGARSN</sequence>
<dbReference type="PANTHER" id="PTHR40051">
    <property type="entry name" value="IG HYPOTHETICAL 15966"/>
    <property type="match status" value="1"/>
</dbReference>
<dbReference type="PANTHER" id="PTHR40051:SF1">
    <property type="entry name" value="YOLD-LIKE FAMILY PROTEIN"/>
    <property type="match status" value="1"/>
</dbReference>
<accession>A0A2N0ZBD2</accession>
<keyword evidence="2" id="KW-1185">Reference proteome</keyword>
<organism evidence="1 2">
    <name type="scientific">Cytobacillus horneckiae</name>
    <dbReference type="NCBI Taxonomy" id="549687"/>
    <lineage>
        <taxon>Bacteria</taxon>
        <taxon>Bacillati</taxon>
        <taxon>Bacillota</taxon>
        <taxon>Bacilli</taxon>
        <taxon>Bacillales</taxon>
        <taxon>Bacillaceae</taxon>
        <taxon>Cytobacillus</taxon>
    </lineage>
</organism>
<protein>
    <recommendedName>
        <fullName evidence="3">YolD-like family protein</fullName>
    </recommendedName>
</protein>
<dbReference type="InterPro" id="IPR014962">
    <property type="entry name" value="YolD"/>
</dbReference>
<evidence type="ECO:0000313" key="2">
    <source>
        <dbReference type="Proteomes" id="UP000233343"/>
    </source>
</evidence>
<evidence type="ECO:0008006" key="3">
    <source>
        <dbReference type="Google" id="ProtNLM"/>
    </source>
</evidence>
<proteinExistence type="predicted"/>
<reference evidence="1 2" key="1">
    <citation type="journal article" date="2010" name="Int. J. Syst. Evol. Microbiol.">
        <title>Bacillus horneckiae sp. nov., isolated from a spacecraft-assembly clean room.</title>
        <authorList>
            <person name="Vaishampayan P."/>
            <person name="Probst A."/>
            <person name="Krishnamurthi S."/>
            <person name="Ghosh S."/>
            <person name="Osman S."/>
            <person name="McDowall A."/>
            <person name="Ruckmani A."/>
            <person name="Mayilraj S."/>
            <person name="Venkateswaran K."/>
        </authorList>
    </citation>
    <scope>NUCLEOTIDE SEQUENCE [LARGE SCALE GENOMIC DNA]</scope>
    <source>
        <strain evidence="2">1PO1SC</strain>
    </source>
</reference>
<dbReference type="Proteomes" id="UP000233343">
    <property type="component" value="Unassembled WGS sequence"/>
</dbReference>
<evidence type="ECO:0000313" key="1">
    <source>
        <dbReference type="EMBL" id="PKG26823.1"/>
    </source>
</evidence>